<geneLocation type="plasmid" evidence="5">
    <name>paeme5</name>
</geneLocation>
<name>A0ABX6NZB1_AERME</name>
<dbReference type="EMBL" id="CP038449">
    <property type="protein sequence ID" value="QJT41291.1"/>
    <property type="molecule type" value="Genomic_DNA"/>
</dbReference>
<keyword evidence="2" id="KW-0804">Transcription</keyword>
<dbReference type="Gene3D" id="1.10.10.2690">
    <property type="match status" value="1"/>
</dbReference>
<protein>
    <recommendedName>
        <fullName evidence="3">TrfB transcriptional repressor protein domain-containing protein</fullName>
    </recommendedName>
</protein>
<accession>A0ABX6NZB1</accession>
<dbReference type="RefSeq" id="WP_171270150.1">
    <property type="nucleotide sequence ID" value="NZ_CP038446.1"/>
</dbReference>
<reference evidence="4 5" key="1">
    <citation type="submission" date="2019-03" db="EMBL/GenBank/DDBJ databases">
        <title>Novel transposon Tn6433 accelerates the dissemination of tet(E) in Aeromonas from aerobic biofilm under oxytetracycline stress.</title>
        <authorList>
            <person name="Shi Y."/>
            <person name="Tian Z."/>
            <person name="Zhang Y."/>
            <person name="Zhang H."/>
            <person name="Yang M."/>
        </authorList>
    </citation>
    <scope>NUCLEOTIDE SEQUENCE [LARGE SCALE GENOMIC DNA]</scope>
    <source>
        <strain evidence="4 5">R50-22</strain>
        <plasmid evidence="5">paeme5</plasmid>
    </source>
</reference>
<keyword evidence="4" id="KW-0614">Plasmid</keyword>
<evidence type="ECO:0000313" key="5">
    <source>
        <dbReference type="Proteomes" id="UP000502657"/>
    </source>
</evidence>
<dbReference type="InterPro" id="IPR032428">
    <property type="entry name" value="TrfB"/>
</dbReference>
<dbReference type="Proteomes" id="UP000502657">
    <property type="component" value="Plasmid pAeme5"/>
</dbReference>
<dbReference type="InterPro" id="IPR053721">
    <property type="entry name" value="Fimbrial_Adhesin_Reg"/>
</dbReference>
<gene>
    <name evidence="4" type="ORF">E4188_22600</name>
</gene>
<sequence length="128" mass="13652">MSAAKTMSNEEFEKVTKGLGIRPQSLQMARQVIVLGYSQADVARSHGVSKSAVSQLVKRIYAARAPAGFVMLNLPVPESLAEALVHFSTLALKNPVLMLGEEAEANAKSLLLEVLEGKGEPTEGEAEC</sequence>
<keyword evidence="1" id="KW-0805">Transcription regulation</keyword>
<evidence type="ECO:0000256" key="1">
    <source>
        <dbReference type="ARBA" id="ARBA00023015"/>
    </source>
</evidence>
<evidence type="ECO:0000313" key="4">
    <source>
        <dbReference type="EMBL" id="QJT41291.1"/>
    </source>
</evidence>
<organism evidence="4 5">
    <name type="scientific">Aeromonas media</name>
    <dbReference type="NCBI Taxonomy" id="651"/>
    <lineage>
        <taxon>Bacteria</taxon>
        <taxon>Pseudomonadati</taxon>
        <taxon>Pseudomonadota</taxon>
        <taxon>Gammaproteobacteria</taxon>
        <taxon>Aeromonadales</taxon>
        <taxon>Aeromonadaceae</taxon>
        <taxon>Aeromonas</taxon>
    </lineage>
</organism>
<evidence type="ECO:0000259" key="3">
    <source>
        <dbReference type="Pfam" id="PF16509"/>
    </source>
</evidence>
<feature type="domain" description="TrfB transcriptional repressor protein" evidence="3">
    <location>
        <begin position="7"/>
        <end position="82"/>
    </location>
</feature>
<dbReference type="Pfam" id="PF16509">
    <property type="entry name" value="KORA"/>
    <property type="match status" value="1"/>
</dbReference>
<proteinExistence type="predicted"/>
<evidence type="ECO:0000256" key="2">
    <source>
        <dbReference type="ARBA" id="ARBA00023163"/>
    </source>
</evidence>
<keyword evidence="5" id="KW-1185">Reference proteome</keyword>